<dbReference type="PROSITE" id="PS50940">
    <property type="entry name" value="CHIT_BIND_II"/>
    <property type="match status" value="10"/>
</dbReference>
<dbReference type="Proteomes" id="UP000291343">
    <property type="component" value="Unassembled WGS sequence"/>
</dbReference>
<evidence type="ECO:0000256" key="2">
    <source>
        <dbReference type="ARBA" id="ARBA00022729"/>
    </source>
</evidence>
<organism evidence="9 10">
    <name type="scientific">Laodelphax striatellus</name>
    <name type="common">Small brown planthopper</name>
    <name type="synonym">Delphax striatella</name>
    <dbReference type="NCBI Taxonomy" id="195883"/>
    <lineage>
        <taxon>Eukaryota</taxon>
        <taxon>Metazoa</taxon>
        <taxon>Ecdysozoa</taxon>
        <taxon>Arthropoda</taxon>
        <taxon>Hexapoda</taxon>
        <taxon>Insecta</taxon>
        <taxon>Pterygota</taxon>
        <taxon>Neoptera</taxon>
        <taxon>Paraneoptera</taxon>
        <taxon>Hemiptera</taxon>
        <taxon>Auchenorrhyncha</taxon>
        <taxon>Fulgoroidea</taxon>
        <taxon>Delphacidae</taxon>
        <taxon>Criomorphinae</taxon>
        <taxon>Laodelphax</taxon>
    </lineage>
</organism>
<keyword evidence="1" id="KW-0147">Chitin-binding</keyword>
<feature type="domain" description="Chitin-binding type-2" evidence="8">
    <location>
        <begin position="88"/>
        <end position="144"/>
    </location>
</feature>
<dbReference type="Gene3D" id="2.170.140.10">
    <property type="entry name" value="Chitin binding domain"/>
    <property type="match status" value="10"/>
</dbReference>
<keyword evidence="3" id="KW-0677">Repeat</keyword>
<feature type="chain" id="PRO_5019776025" description="Chitin-binding type-2 domain-containing protein" evidence="7">
    <location>
        <begin position="22"/>
        <end position="1160"/>
    </location>
</feature>
<evidence type="ECO:0000313" key="9">
    <source>
        <dbReference type="EMBL" id="RZF33486.1"/>
    </source>
</evidence>
<dbReference type="AlphaFoldDB" id="A0A482WJS5"/>
<feature type="region of interest" description="Disordered" evidence="6">
    <location>
        <begin position="322"/>
        <end position="350"/>
    </location>
</feature>
<evidence type="ECO:0000256" key="4">
    <source>
        <dbReference type="ARBA" id="ARBA00023157"/>
    </source>
</evidence>
<feature type="domain" description="Chitin-binding type-2" evidence="8">
    <location>
        <begin position="929"/>
        <end position="985"/>
    </location>
</feature>
<dbReference type="InParanoid" id="A0A482WJS5"/>
<feature type="domain" description="Chitin-binding type-2" evidence="8">
    <location>
        <begin position="352"/>
        <end position="408"/>
    </location>
</feature>
<keyword evidence="4" id="KW-1015">Disulfide bond</keyword>
<protein>
    <recommendedName>
        <fullName evidence="8">Chitin-binding type-2 domain-containing protein</fullName>
    </recommendedName>
</protein>
<evidence type="ECO:0000256" key="7">
    <source>
        <dbReference type="SAM" id="SignalP"/>
    </source>
</evidence>
<dbReference type="SUPFAM" id="SSF57625">
    <property type="entry name" value="Invertebrate chitin-binding proteins"/>
    <property type="match status" value="10"/>
</dbReference>
<keyword evidence="2 7" id="KW-0732">Signal</keyword>
<comment type="caution">
    <text evidence="9">The sequence shown here is derived from an EMBL/GenBank/DDBJ whole genome shotgun (WGS) entry which is preliminary data.</text>
</comment>
<keyword evidence="5" id="KW-0325">Glycoprotein</keyword>
<dbReference type="OrthoDB" id="6624546at2759"/>
<evidence type="ECO:0000256" key="3">
    <source>
        <dbReference type="ARBA" id="ARBA00022737"/>
    </source>
</evidence>
<feature type="domain" description="Chitin-binding type-2" evidence="8">
    <location>
        <begin position="842"/>
        <end position="898"/>
    </location>
</feature>
<evidence type="ECO:0000313" key="10">
    <source>
        <dbReference type="Proteomes" id="UP000291343"/>
    </source>
</evidence>
<evidence type="ECO:0000256" key="6">
    <source>
        <dbReference type="SAM" id="MobiDB-lite"/>
    </source>
</evidence>
<feature type="domain" description="Chitin-binding type-2" evidence="8">
    <location>
        <begin position="246"/>
        <end position="302"/>
    </location>
</feature>
<dbReference type="InterPro" id="IPR002557">
    <property type="entry name" value="Chitin-bd_dom"/>
</dbReference>
<accession>A0A482WJS5</accession>
<dbReference type="GO" id="GO:0008061">
    <property type="term" value="F:chitin binding"/>
    <property type="evidence" value="ECO:0007669"/>
    <property type="project" value="UniProtKB-KW"/>
</dbReference>
<evidence type="ECO:0000256" key="1">
    <source>
        <dbReference type="ARBA" id="ARBA00022669"/>
    </source>
</evidence>
<dbReference type="Pfam" id="PF01607">
    <property type="entry name" value="CBM_14"/>
    <property type="match status" value="7"/>
</dbReference>
<proteinExistence type="predicted"/>
<dbReference type="PANTHER" id="PTHR23301:SF0">
    <property type="entry name" value="CHITIN-BINDING TYPE-2 DOMAIN-CONTAINING PROTEIN-RELATED"/>
    <property type="match status" value="1"/>
</dbReference>
<feature type="domain" description="Chitin-binding type-2" evidence="8">
    <location>
        <begin position="708"/>
        <end position="764"/>
    </location>
</feature>
<dbReference type="GO" id="GO:0005576">
    <property type="term" value="C:extracellular region"/>
    <property type="evidence" value="ECO:0007669"/>
    <property type="project" value="InterPro"/>
</dbReference>
<dbReference type="EMBL" id="QKKF02033837">
    <property type="protein sequence ID" value="RZF33486.1"/>
    <property type="molecule type" value="Genomic_DNA"/>
</dbReference>
<feature type="domain" description="Chitin-binding type-2" evidence="8">
    <location>
        <begin position="1014"/>
        <end position="1070"/>
    </location>
</feature>
<gene>
    <name evidence="9" type="ORF">LSTR_LSTR010142</name>
</gene>
<feature type="domain" description="Chitin-binding type-2" evidence="8">
    <location>
        <begin position="530"/>
        <end position="586"/>
    </location>
</feature>
<dbReference type="SMART" id="SM00494">
    <property type="entry name" value="ChtBD2"/>
    <property type="match status" value="10"/>
</dbReference>
<dbReference type="InterPro" id="IPR036508">
    <property type="entry name" value="Chitin-bd_dom_sf"/>
</dbReference>
<dbReference type="PANTHER" id="PTHR23301">
    <property type="entry name" value="CHITIN BINDING PERITROPHIN-A"/>
    <property type="match status" value="1"/>
</dbReference>
<evidence type="ECO:0000256" key="5">
    <source>
        <dbReference type="ARBA" id="ARBA00023180"/>
    </source>
</evidence>
<feature type="domain" description="Chitin-binding type-2" evidence="8">
    <location>
        <begin position="629"/>
        <end position="685"/>
    </location>
</feature>
<evidence type="ECO:0000259" key="8">
    <source>
        <dbReference type="PROSITE" id="PS50940"/>
    </source>
</evidence>
<dbReference type="STRING" id="195883.A0A482WJS5"/>
<reference evidence="9 10" key="1">
    <citation type="journal article" date="2017" name="Gigascience">
        <title>Genome sequence of the small brown planthopper, Laodelphax striatellus.</title>
        <authorList>
            <person name="Zhu J."/>
            <person name="Jiang F."/>
            <person name="Wang X."/>
            <person name="Yang P."/>
            <person name="Bao Y."/>
            <person name="Zhao W."/>
            <person name="Wang W."/>
            <person name="Lu H."/>
            <person name="Wang Q."/>
            <person name="Cui N."/>
            <person name="Li J."/>
            <person name="Chen X."/>
            <person name="Luo L."/>
            <person name="Yu J."/>
            <person name="Kang L."/>
            <person name="Cui F."/>
        </authorList>
    </citation>
    <scope>NUCLEOTIDE SEQUENCE [LARGE SCALE GENOMIC DNA]</scope>
    <source>
        <strain evidence="9">Lst14</strain>
    </source>
</reference>
<feature type="signal peptide" evidence="7">
    <location>
        <begin position="1"/>
        <end position="21"/>
    </location>
</feature>
<sequence>MKTALGITLYTFSTLLLLSSAEEDSQKRGINKIIGSNREFLSDIIGGAEAKQTLQAFVSRTKLKFFKSLQSKVLANTEKDELVRDGFAPSCAIGQRYKMRYPGNCNKYFQCENGNLTIKKCYYYQNFDVVSHSCKFYWSVDCSLTDLTTTTASASSSTTPRTTIPTSTIFANTTTISPNSTTSINTTTTTQATTTTAATTNTTTISTTNSTLTTTTTSVNTTISSTNITSTAPETTSIPSTTSSLQPRCSLGEYYKIRYPGDCAKYYSCDNGNLTVLECPFLQSFDAILQKCRLSLLVDCSIESSTTTTQETTTTYRTTTYRPVTRSSTTPSTTTSITSSTTQKTDQPTTKPGDCAVGVFYKKRYPEDCQKYYQCLDGKLTIETCFWLYNFDVLTESCQFYYNVDCSIMELTTVAPTSTSPSMPTTQKPVKCGLSEQFNYPDFTSCRRYYKCSYGVVTLEECVPPLLFDGPTRKCVLFYIATCQTSEASLKEVSTKTDRIPLLGGRYDSVETVNHPILPHYRKLLSIIDNPSCSPGQYFKEPFPGDCNLYYECENGDLRVKSCGFVSNFDIVSKTCKFILLAVCEESEEETTTVSSNTTTRTTTTTFIPPTTPVATTTFKPPTTEADGKPTCKKGKSYKLKYPGTCNRYYNCNDGELTVQKCSILFYFDEEYETCRFYWFVECNLKPTTVTPFPTTSTTTTTTTTEKPLYCGPNDNVNYPDPNSCKKYFHCENGVIENMTCVNLLLFDNPTRKCVLFYLATCAQSGKDGMYLESSESEIGNNWNDYETLRNYEYKDESSLGKRNILGNFSPELSSENRAAIIESILRPMSYETQQRMDAEEPIICKKGQNFLSRYPYDCQKYYKCDDGELTIETCNYLYRFDYVTKSCKFYWYVDCETIPPPVSTELPNTTTTELPLTTTTTYIATTLTPVCNPGQFYRRRHPQFCNQFYECKNGTITLQTCPFFQNYDCITQTCLLYWLVDCNATEPTTTTEFVPTTTTPRPTTNIVPTTPAGPVCEIGQFYKQRHPEFCNKYYECDNGSLTLQSCFYLRNFDTVTLQCRFYWLVDCKNPTPTTAPTTAPTTKTTAPPVTTTVTEASTPISTTSSPGLPVCEIGMYFKSVYPTDCKKYYNCENENKLLFKPSHNETPFKKRLLWYRLYL</sequence>
<dbReference type="InterPro" id="IPR051940">
    <property type="entry name" value="Chitin_bind-dev_reg"/>
</dbReference>
<name>A0A482WJS5_LAOST</name>
<feature type="domain" description="Chitin-binding type-2" evidence="8">
    <location>
        <begin position="429"/>
        <end position="485"/>
    </location>
</feature>
<keyword evidence="10" id="KW-1185">Reference proteome</keyword>